<dbReference type="EMBL" id="CAAGRJ010014721">
    <property type="protein sequence ID" value="VFV30841.1"/>
    <property type="molecule type" value="Genomic_DNA"/>
</dbReference>
<feature type="chain" id="PRO_5019805326" description="Secreted protein" evidence="1">
    <location>
        <begin position="29"/>
        <end position="77"/>
    </location>
</feature>
<reference evidence="2 3" key="1">
    <citation type="submission" date="2019-01" db="EMBL/GenBank/DDBJ databases">
        <authorList>
            <person name="Alioto T."/>
            <person name="Alioto T."/>
        </authorList>
    </citation>
    <scope>NUCLEOTIDE SEQUENCE [LARGE SCALE GENOMIC DNA]</scope>
</reference>
<gene>
    <name evidence="2" type="ORF">LYPA_23C016643</name>
</gene>
<organism evidence="2 3">
    <name type="scientific">Lynx pardinus</name>
    <name type="common">Iberian lynx</name>
    <name type="synonym">Felis pardina</name>
    <dbReference type="NCBI Taxonomy" id="191816"/>
    <lineage>
        <taxon>Eukaryota</taxon>
        <taxon>Metazoa</taxon>
        <taxon>Chordata</taxon>
        <taxon>Craniata</taxon>
        <taxon>Vertebrata</taxon>
        <taxon>Euteleostomi</taxon>
        <taxon>Mammalia</taxon>
        <taxon>Eutheria</taxon>
        <taxon>Laurasiatheria</taxon>
        <taxon>Carnivora</taxon>
        <taxon>Feliformia</taxon>
        <taxon>Felidae</taxon>
        <taxon>Felinae</taxon>
        <taxon>Lynx</taxon>
    </lineage>
</organism>
<evidence type="ECO:0008006" key="4">
    <source>
        <dbReference type="Google" id="ProtNLM"/>
    </source>
</evidence>
<keyword evidence="1" id="KW-0732">Signal</keyword>
<accession>A0A485NB74</accession>
<keyword evidence="3" id="KW-1185">Reference proteome</keyword>
<sequence length="77" mass="7909">MAADMAMAVDAVPIMAVVMASVMAVAMAQDTAVDMVPAVALAVDMAPTSVATGHFTIEDVILLAARTSLSNPHLLRK</sequence>
<evidence type="ECO:0000313" key="3">
    <source>
        <dbReference type="Proteomes" id="UP000386466"/>
    </source>
</evidence>
<protein>
    <recommendedName>
        <fullName evidence="4">Secreted protein</fullName>
    </recommendedName>
</protein>
<evidence type="ECO:0000256" key="1">
    <source>
        <dbReference type="SAM" id="SignalP"/>
    </source>
</evidence>
<evidence type="ECO:0000313" key="2">
    <source>
        <dbReference type="EMBL" id="VFV30841.1"/>
    </source>
</evidence>
<feature type="signal peptide" evidence="1">
    <location>
        <begin position="1"/>
        <end position="28"/>
    </location>
</feature>
<dbReference type="Proteomes" id="UP000386466">
    <property type="component" value="Unassembled WGS sequence"/>
</dbReference>
<proteinExistence type="predicted"/>
<name>A0A485NB74_LYNPA</name>
<dbReference type="AlphaFoldDB" id="A0A485NB74"/>